<name>A0AAE6IS37_9ABAC</name>
<dbReference type="Proteomes" id="UP000830719">
    <property type="component" value="Segment"/>
</dbReference>
<evidence type="ECO:0000256" key="7">
    <source>
        <dbReference type="ARBA" id="ARBA00047899"/>
    </source>
</evidence>
<dbReference type="InterPro" id="IPR011009">
    <property type="entry name" value="Kinase-like_dom_sf"/>
</dbReference>
<dbReference type="GO" id="GO:0005524">
    <property type="term" value="F:ATP binding"/>
    <property type="evidence" value="ECO:0007669"/>
    <property type="project" value="UniProtKB-KW"/>
</dbReference>
<evidence type="ECO:0000256" key="4">
    <source>
        <dbReference type="ARBA" id="ARBA00022741"/>
    </source>
</evidence>
<keyword evidence="11" id="KW-1185">Reference proteome</keyword>
<protein>
    <recommendedName>
        <fullName evidence="1">non-specific serine/threonine protein kinase</fullName>
        <ecNumber evidence="1">2.7.11.1</ecNumber>
    </recommendedName>
</protein>
<comment type="catalytic activity">
    <reaction evidence="8">
        <text>L-seryl-[protein] + ATP = O-phospho-L-seryl-[protein] + ADP + H(+)</text>
        <dbReference type="Rhea" id="RHEA:17989"/>
        <dbReference type="Rhea" id="RHEA-COMP:9863"/>
        <dbReference type="Rhea" id="RHEA-COMP:11604"/>
        <dbReference type="ChEBI" id="CHEBI:15378"/>
        <dbReference type="ChEBI" id="CHEBI:29999"/>
        <dbReference type="ChEBI" id="CHEBI:30616"/>
        <dbReference type="ChEBI" id="CHEBI:83421"/>
        <dbReference type="ChEBI" id="CHEBI:456216"/>
        <dbReference type="EC" id="2.7.11.1"/>
    </reaction>
</comment>
<organism evidence="10 11">
    <name type="scientific">Rachiplusia nu nucleopolyhedrovirus</name>
    <dbReference type="NCBI Taxonomy" id="2605775"/>
    <lineage>
        <taxon>Viruses</taxon>
        <taxon>Viruses incertae sedis</taxon>
        <taxon>Naldaviricetes</taxon>
        <taxon>Lefavirales</taxon>
        <taxon>Baculoviridae</taxon>
        <taxon>Alphabaculovirus</taxon>
        <taxon>Alphabaculovirus ranus</taxon>
    </lineage>
</organism>
<dbReference type="EC" id="2.7.11.1" evidence="1"/>
<keyword evidence="4" id="KW-0547">Nucleotide-binding</keyword>
<dbReference type="GO" id="GO:0004674">
    <property type="term" value="F:protein serine/threonine kinase activity"/>
    <property type="evidence" value="ECO:0007669"/>
    <property type="project" value="UniProtKB-KW"/>
</dbReference>
<evidence type="ECO:0000256" key="1">
    <source>
        <dbReference type="ARBA" id="ARBA00012513"/>
    </source>
</evidence>
<dbReference type="KEGG" id="vg:80538042"/>
<sequence>MDGTIREINDFYSEIVQERNLFVNDGKFGHVTIWKHKPTQKLFLMKQINIKHFSATEPLVHHLMKSNPYFIKLFFSFTTLKSHILIMDYVKGGDLFDLRKKHVRLPEEETQLIIGQLTEALMSLHKHRIIHNDVKLENVLYSRHKQIYLCDYGLCQIMGNPSCYDGTTDYFSPEKIKKKPYDGSFDWWAVGVLTYELLSGRHPFRTYYNDDDDDCDDDSFEIEDLHNKQQMKLNRIMSVSKQANIFIEQMLKYNINYRLKNGHDILNHEFLTLNK</sequence>
<reference evidence="10" key="1">
    <citation type="submission" date="2019-01" db="EMBL/GenBank/DDBJ databases">
        <authorList>
            <person name="Trentin L.B."/>
            <person name="Santos E.R."/>
            <person name="Silva L.A."/>
            <person name="Sosa-Gomez D.R."/>
            <person name="Ribeiro B.M."/>
            <person name="Ardisson-Araujo D.M.P."/>
        </authorList>
    </citation>
    <scope>NUCLEOTIDE SEQUENCE</scope>
    <source>
        <strain evidence="10">VPN54</strain>
    </source>
</reference>
<keyword evidence="3" id="KW-0808">Transferase</keyword>
<dbReference type="SMART" id="SM00220">
    <property type="entry name" value="S_TKc"/>
    <property type="match status" value="1"/>
</dbReference>
<evidence type="ECO:0000256" key="2">
    <source>
        <dbReference type="ARBA" id="ARBA00022527"/>
    </source>
</evidence>
<dbReference type="InterPro" id="IPR050236">
    <property type="entry name" value="Ser_Thr_kinase_AGC"/>
</dbReference>
<dbReference type="Gene3D" id="3.30.200.20">
    <property type="entry name" value="Phosphorylase Kinase, domain 1"/>
    <property type="match status" value="1"/>
</dbReference>
<evidence type="ECO:0000256" key="8">
    <source>
        <dbReference type="ARBA" id="ARBA00048679"/>
    </source>
</evidence>
<proteinExistence type="predicted"/>
<evidence type="ECO:0000256" key="6">
    <source>
        <dbReference type="ARBA" id="ARBA00022840"/>
    </source>
</evidence>
<evidence type="ECO:0000313" key="11">
    <source>
        <dbReference type="Proteomes" id="UP000830719"/>
    </source>
</evidence>
<evidence type="ECO:0000256" key="5">
    <source>
        <dbReference type="ARBA" id="ARBA00022777"/>
    </source>
</evidence>
<evidence type="ECO:0000313" key="10">
    <source>
        <dbReference type="EMBL" id="QEI03575.1"/>
    </source>
</evidence>
<comment type="catalytic activity">
    <reaction evidence="7">
        <text>L-threonyl-[protein] + ATP = O-phospho-L-threonyl-[protein] + ADP + H(+)</text>
        <dbReference type="Rhea" id="RHEA:46608"/>
        <dbReference type="Rhea" id="RHEA-COMP:11060"/>
        <dbReference type="Rhea" id="RHEA-COMP:11605"/>
        <dbReference type="ChEBI" id="CHEBI:15378"/>
        <dbReference type="ChEBI" id="CHEBI:30013"/>
        <dbReference type="ChEBI" id="CHEBI:30616"/>
        <dbReference type="ChEBI" id="CHEBI:61977"/>
        <dbReference type="ChEBI" id="CHEBI:456216"/>
        <dbReference type="EC" id="2.7.11.1"/>
    </reaction>
</comment>
<dbReference type="SUPFAM" id="SSF56112">
    <property type="entry name" value="Protein kinase-like (PK-like)"/>
    <property type="match status" value="1"/>
</dbReference>
<keyword evidence="6" id="KW-0067">ATP-binding</keyword>
<dbReference type="PANTHER" id="PTHR24356">
    <property type="entry name" value="SERINE/THREONINE-PROTEIN KINASE"/>
    <property type="match status" value="1"/>
</dbReference>
<keyword evidence="5" id="KW-0418">Kinase</keyword>
<dbReference type="RefSeq" id="YP_010799586.1">
    <property type="nucleotide sequence ID" value="NC_076682.1"/>
</dbReference>
<dbReference type="InterPro" id="IPR000719">
    <property type="entry name" value="Prot_kinase_dom"/>
</dbReference>
<dbReference type="GeneID" id="80538042"/>
<evidence type="ECO:0000259" key="9">
    <source>
        <dbReference type="PROSITE" id="PS50011"/>
    </source>
</evidence>
<feature type="domain" description="Protein kinase" evidence="9">
    <location>
        <begin position="17"/>
        <end position="271"/>
    </location>
</feature>
<dbReference type="PROSITE" id="PS00108">
    <property type="entry name" value="PROTEIN_KINASE_ST"/>
    <property type="match status" value="1"/>
</dbReference>
<gene>
    <name evidence="10" type="primary">pk-1</name>
</gene>
<dbReference type="PROSITE" id="PS50011">
    <property type="entry name" value="PROTEIN_KINASE_DOM"/>
    <property type="match status" value="1"/>
</dbReference>
<dbReference type="Gene3D" id="1.10.510.10">
    <property type="entry name" value="Transferase(Phosphotransferase) domain 1"/>
    <property type="match status" value="1"/>
</dbReference>
<dbReference type="InterPro" id="IPR008271">
    <property type="entry name" value="Ser/Thr_kinase_AS"/>
</dbReference>
<keyword evidence="2" id="KW-0723">Serine/threonine-protein kinase</keyword>
<dbReference type="EMBL" id="MK419956">
    <property type="protein sequence ID" value="QEI03575.1"/>
    <property type="molecule type" value="Genomic_DNA"/>
</dbReference>
<evidence type="ECO:0000256" key="3">
    <source>
        <dbReference type="ARBA" id="ARBA00022679"/>
    </source>
</evidence>
<dbReference type="PANTHER" id="PTHR24356:SF1">
    <property type="entry name" value="SERINE_THREONINE-PROTEIN KINASE GREATWALL"/>
    <property type="match status" value="1"/>
</dbReference>
<dbReference type="Pfam" id="PF00069">
    <property type="entry name" value="Pkinase"/>
    <property type="match status" value="1"/>
</dbReference>
<accession>A0AAE6IS37</accession>